<dbReference type="NCBIfam" id="NF041819">
    <property type="entry name" value="Dsr2"/>
    <property type="match status" value="1"/>
</dbReference>
<dbReference type="EMBL" id="VSSQ01003069">
    <property type="protein sequence ID" value="MPM18878.1"/>
    <property type="molecule type" value="Genomic_DNA"/>
</dbReference>
<evidence type="ECO:0000313" key="1">
    <source>
        <dbReference type="EMBL" id="MPM18878.1"/>
    </source>
</evidence>
<comment type="caution">
    <text evidence="1">The sequence shown here is derived from an EMBL/GenBank/DDBJ whole genome shotgun (WGS) entry which is preliminary data.</text>
</comment>
<protein>
    <submittedName>
        <fullName evidence="1">Uncharacterized protein</fullName>
    </submittedName>
</protein>
<sequence length="1245" mass="144467">MNEEINIPDSIRQYLNEIAERLWAERAAVMVGSGFSKNAGKEFPDWNQLGDLFYQKLYERNPAPIDQKYLNVLRLAEEVEAAVGRPALENLLRSNIPDLNIEPSTLHIELLELPWIDVFTTNYDTLLERASAKVVTRRYEPVVNMGDIPYATKPRILKLHGSFPSERPFIITEEDYRRYPFDFAPFVNTVRQSLLENTFCLIGFSGDDPNFLRWIGWIRDNLGRDRIQKIYLVGVFNLSAATSQLLAHRGIIVVDLSCCEGIRKHDHFKALSLFFEYVRSKKPETLDWPLNPQHPHPTQGADRIGEVQMITAEWRRQRLTYPGWLILPHGNRESLWTYTESWVNYLPDLGSAPFGLDINYAFELIWRLERCLLPIFDKTSEFCEKILGKYWSFQNEIPTVNSELLSEESPLLNLHGENLMHAWLAIAMAMLRFYREEGFFDKWKKAESQIKTLSEYLSVNQKELLNYEKYLFSLFALDLTAAKQQLENWQYHEAEPYWMTKRAAGLAEIGLLNEAEKISRESLENIRKKLNQKSGPKDFSLVSQESYAMLLTKFIQNAAALKKGEYGTLQNKNPQFNDRWNELKRYECDPWNEKRLFELMLEKPSSERKDTSEKREFDIGRVTKTTHFHGWDKETLHAYSFLLFCEEVGLPYRVGSYTLATKTALSSLKRISQYSSYWAIATLARLGNSKDVDSLFNREAVNKFTTEAADQLINEYLDVLHNCQDDIITGNAFLNDSFGVRLAQLLPEVISRLCCKCTFDTKHRIFDFIVAVYMSPNKSNYRNIKNLTSRLLNSMNEKEQYILIPELLKIPFPEDLNLLAKDEFPNPFLLLKLQQKPAYVTELIIQPEMVDNLFQQALKENPDFRRWSISSLVSLYELELLDDKQIRLLGGELWRITDKFGLPDGTDYYKWSFLNLPHPEGINPFQLFRNYVMATPFPIQKTTQNKGVEITNGNITLIIEIIGASHNNSDIWTEDDARILLDRILEWWDADKDELKRRENNIPKGFSSIVEEFEARFFHIGELISKVISSLVTSESPPEVKASLGRLLIEIKGYGLPSLRAEAACLHIFPEQLDDVYSRINDSLISSQDSIVKDGLEAIAHIIINNYNSDNRSEDFCPISMFQQYIKWCPTYSIMPALLILIRILRNNASKSFPIQEMSVIKRLDKLLIETSYDIGSQYLSFDEKLEVRRISSVLTATLWSFFKSEGLPVPEVITRWREACLSHNEFAEIRIPWSEVENDDKPNE</sequence>
<dbReference type="InterPro" id="IPR029035">
    <property type="entry name" value="DHS-like_NAD/FAD-binding_dom"/>
</dbReference>
<proteinExistence type="predicted"/>
<organism evidence="1">
    <name type="scientific">bioreactor metagenome</name>
    <dbReference type="NCBI Taxonomy" id="1076179"/>
    <lineage>
        <taxon>unclassified sequences</taxon>
        <taxon>metagenomes</taxon>
        <taxon>ecological metagenomes</taxon>
    </lineage>
</organism>
<accession>A0A644XSZ7</accession>
<reference evidence="1" key="1">
    <citation type="submission" date="2019-08" db="EMBL/GenBank/DDBJ databases">
        <authorList>
            <person name="Kucharzyk K."/>
            <person name="Murdoch R.W."/>
            <person name="Higgins S."/>
            <person name="Loffler F."/>
        </authorList>
    </citation>
    <scope>NUCLEOTIDE SEQUENCE</scope>
</reference>
<dbReference type="SUPFAM" id="SSF52467">
    <property type="entry name" value="DHS-like NAD/FAD-binding domain"/>
    <property type="match status" value="1"/>
</dbReference>
<dbReference type="AlphaFoldDB" id="A0A644XSZ7"/>
<gene>
    <name evidence="1" type="ORF">SDC9_65296</name>
</gene>
<name>A0A644XSZ7_9ZZZZ</name>
<dbReference type="Pfam" id="PF13289">
    <property type="entry name" value="SIR2_2"/>
    <property type="match status" value="1"/>
</dbReference>